<dbReference type="Proteomes" id="UP000677228">
    <property type="component" value="Unassembled WGS sequence"/>
</dbReference>
<sequence length="341" mass="38758">MDWCHNASTNHPAWSQSLEEMTTDSSCLPSPVRQSVSKYVGIGLTEAQIRSSVSVDHPSTPVLSTKLTSLVQTERRNNRPEIFSVYDFRKWCNDHQDVNVELTLLVFGASDSNRHFHPFGVALVSDDESSSCYEHLFTSLQSLSIQGLHQPYSPGFIMADGVLGVTSAQQKIFPQVKRLMCWFHMIKKCREHRNLVAKQQWNEIHKEIHAVQLSFSDEVFNHGMNLLMTKWRSDTSYEGCVLNIPATNNGSESMNAKIKQQYTLRNKLHLSSFLPKIETMLGDWSKHCDTNPFSVCASIIPDCELAGYKWATMIDRNSILYWHGNFYVVPSSNAHITPSAW</sequence>
<accession>A0A8S2FZN8</accession>
<protein>
    <recommendedName>
        <fullName evidence="1">MULE transposase domain-containing protein</fullName>
    </recommendedName>
</protein>
<dbReference type="InterPro" id="IPR018289">
    <property type="entry name" value="MULE_transposase_dom"/>
</dbReference>
<comment type="caution">
    <text evidence="2">The sequence shown here is derived from an EMBL/GenBank/DDBJ whole genome shotgun (WGS) entry which is preliminary data.</text>
</comment>
<dbReference type="AlphaFoldDB" id="A0A8S2FZN8"/>
<proteinExistence type="predicted"/>
<evidence type="ECO:0000259" key="1">
    <source>
        <dbReference type="Pfam" id="PF10551"/>
    </source>
</evidence>
<dbReference type="Pfam" id="PF10551">
    <property type="entry name" value="MULE"/>
    <property type="match status" value="1"/>
</dbReference>
<evidence type="ECO:0000313" key="4">
    <source>
        <dbReference type="Proteomes" id="UP000677228"/>
    </source>
</evidence>
<gene>
    <name evidence="2" type="ORF">OVA965_LOCUS41452</name>
    <name evidence="3" type="ORF">TMI583_LOCUS43110</name>
</gene>
<dbReference type="Proteomes" id="UP000682733">
    <property type="component" value="Unassembled WGS sequence"/>
</dbReference>
<name>A0A8S2FZN8_9BILA</name>
<feature type="non-terminal residue" evidence="2">
    <location>
        <position position="1"/>
    </location>
</feature>
<dbReference type="EMBL" id="CAJOBA010071134">
    <property type="protein sequence ID" value="CAF4392495.1"/>
    <property type="molecule type" value="Genomic_DNA"/>
</dbReference>
<reference evidence="2" key="1">
    <citation type="submission" date="2021-02" db="EMBL/GenBank/DDBJ databases">
        <authorList>
            <person name="Nowell W R."/>
        </authorList>
    </citation>
    <scope>NUCLEOTIDE SEQUENCE</scope>
</reference>
<evidence type="ECO:0000313" key="3">
    <source>
        <dbReference type="EMBL" id="CAF4392495.1"/>
    </source>
</evidence>
<organism evidence="2 4">
    <name type="scientific">Didymodactylos carnosus</name>
    <dbReference type="NCBI Taxonomy" id="1234261"/>
    <lineage>
        <taxon>Eukaryota</taxon>
        <taxon>Metazoa</taxon>
        <taxon>Spiralia</taxon>
        <taxon>Gnathifera</taxon>
        <taxon>Rotifera</taxon>
        <taxon>Eurotatoria</taxon>
        <taxon>Bdelloidea</taxon>
        <taxon>Philodinida</taxon>
        <taxon>Philodinidae</taxon>
        <taxon>Didymodactylos</taxon>
    </lineage>
</organism>
<dbReference type="EMBL" id="CAJNOK010047765">
    <property type="protein sequence ID" value="CAF1589200.1"/>
    <property type="molecule type" value="Genomic_DNA"/>
</dbReference>
<feature type="domain" description="MULE transposase" evidence="1">
    <location>
        <begin position="98"/>
        <end position="188"/>
    </location>
</feature>
<evidence type="ECO:0000313" key="2">
    <source>
        <dbReference type="EMBL" id="CAF1589200.1"/>
    </source>
</evidence>